<feature type="compositionally biased region" description="Low complexity" evidence="1">
    <location>
        <begin position="224"/>
        <end position="263"/>
    </location>
</feature>
<evidence type="ECO:0000313" key="2">
    <source>
        <dbReference type="EMBL" id="KAK4110930.1"/>
    </source>
</evidence>
<comment type="caution">
    <text evidence="2">The sequence shown here is derived from an EMBL/GenBank/DDBJ whole genome shotgun (WGS) entry which is preliminary data.</text>
</comment>
<reference evidence="2" key="2">
    <citation type="submission" date="2023-05" db="EMBL/GenBank/DDBJ databases">
        <authorList>
            <consortium name="Lawrence Berkeley National Laboratory"/>
            <person name="Steindorff A."/>
            <person name="Hensen N."/>
            <person name="Bonometti L."/>
            <person name="Westerberg I."/>
            <person name="Brannstrom I.O."/>
            <person name="Guillou S."/>
            <person name="Cros-Aarteil S."/>
            <person name="Calhoun S."/>
            <person name="Haridas S."/>
            <person name="Kuo A."/>
            <person name="Mondo S."/>
            <person name="Pangilinan J."/>
            <person name="Riley R."/>
            <person name="Labutti K."/>
            <person name="Andreopoulos B."/>
            <person name="Lipzen A."/>
            <person name="Chen C."/>
            <person name="Yanf M."/>
            <person name="Daum C."/>
            <person name="Ng V."/>
            <person name="Clum A."/>
            <person name="Ohm R."/>
            <person name="Martin F."/>
            <person name="Silar P."/>
            <person name="Natvig D."/>
            <person name="Lalanne C."/>
            <person name="Gautier V."/>
            <person name="Ament-Velasquez S.L."/>
            <person name="Kruys A."/>
            <person name="Hutchinson M.I."/>
            <person name="Powell A.J."/>
            <person name="Barry K."/>
            <person name="Miller A.N."/>
            <person name="Grigoriev I.V."/>
            <person name="Debuchy R."/>
            <person name="Gladieux P."/>
            <person name="Thoren M.H."/>
            <person name="Johannesson H."/>
        </authorList>
    </citation>
    <scope>NUCLEOTIDE SEQUENCE</scope>
    <source>
        <strain evidence="2">CBS 508.74</strain>
    </source>
</reference>
<organism evidence="2 3">
    <name type="scientific">Canariomyces notabilis</name>
    <dbReference type="NCBI Taxonomy" id="2074819"/>
    <lineage>
        <taxon>Eukaryota</taxon>
        <taxon>Fungi</taxon>
        <taxon>Dikarya</taxon>
        <taxon>Ascomycota</taxon>
        <taxon>Pezizomycotina</taxon>
        <taxon>Sordariomycetes</taxon>
        <taxon>Sordariomycetidae</taxon>
        <taxon>Sordariales</taxon>
        <taxon>Chaetomiaceae</taxon>
        <taxon>Canariomyces</taxon>
    </lineage>
</organism>
<feature type="region of interest" description="Disordered" evidence="1">
    <location>
        <begin position="19"/>
        <end position="299"/>
    </location>
</feature>
<sequence>MMGKVWEFCTKGAFRGFHAGGGRGYTVDGSTVTATPEEPQAAEREAPTQPTNGFPINQAVPEHIPQPPAASPYSPVYHDFSTPESTPQPAAKRRQVSANNDELRNWVMVDEPSSQVPRRFSADVKAAAARPSGLARPRSGYYSQTSVSAHRRITAPSARFTGVTSPTVSRPASRPSLRISHAGSPNLSAREPASFASPRSSPISRSTPSRIPVPIQSPAGTTNPPFTFPSSVAAAATSTAAATKSPFKSSASRPSSRQSTRLGLGLGGGVSSGRPSSPTKLGGYHRRNQSSGGGGAASVAAARRKSGLLAEAGSPRLDAEARQLAQQKLAAERDADARVDAFNARLLSMIRQGREALGTKVEVEMIEAEGELDAFGGVGGVGGGRGGGLGGWEDDD</sequence>
<dbReference type="AlphaFoldDB" id="A0AAN6QP58"/>
<reference evidence="2" key="1">
    <citation type="journal article" date="2023" name="Mol. Phylogenet. Evol.">
        <title>Genome-scale phylogeny and comparative genomics of the fungal order Sordariales.</title>
        <authorList>
            <person name="Hensen N."/>
            <person name="Bonometti L."/>
            <person name="Westerberg I."/>
            <person name="Brannstrom I.O."/>
            <person name="Guillou S."/>
            <person name="Cros-Aarteil S."/>
            <person name="Calhoun S."/>
            <person name="Haridas S."/>
            <person name="Kuo A."/>
            <person name="Mondo S."/>
            <person name="Pangilinan J."/>
            <person name="Riley R."/>
            <person name="LaButti K."/>
            <person name="Andreopoulos B."/>
            <person name="Lipzen A."/>
            <person name="Chen C."/>
            <person name="Yan M."/>
            <person name="Daum C."/>
            <person name="Ng V."/>
            <person name="Clum A."/>
            <person name="Steindorff A."/>
            <person name="Ohm R.A."/>
            <person name="Martin F."/>
            <person name="Silar P."/>
            <person name="Natvig D.O."/>
            <person name="Lalanne C."/>
            <person name="Gautier V."/>
            <person name="Ament-Velasquez S.L."/>
            <person name="Kruys A."/>
            <person name="Hutchinson M.I."/>
            <person name="Powell A.J."/>
            <person name="Barry K."/>
            <person name="Miller A.N."/>
            <person name="Grigoriev I.V."/>
            <person name="Debuchy R."/>
            <person name="Gladieux P."/>
            <person name="Hiltunen Thoren M."/>
            <person name="Johannesson H."/>
        </authorList>
    </citation>
    <scope>NUCLEOTIDE SEQUENCE</scope>
    <source>
        <strain evidence="2">CBS 508.74</strain>
    </source>
</reference>
<keyword evidence="3" id="KW-1185">Reference proteome</keyword>
<proteinExistence type="predicted"/>
<name>A0AAN6QP58_9PEZI</name>
<evidence type="ECO:0000256" key="1">
    <source>
        <dbReference type="SAM" id="MobiDB-lite"/>
    </source>
</evidence>
<dbReference type="Proteomes" id="UP001302812">
    <property type="component" value="Unassembled WGS sequence"/>
</dbReference>
<dbReference type="GeneID" id="89939670"/>
<feature type="compositionally biased region" description="Low complexity" evidence="1">
    <location>
        <begin position="188"/>
        <end position="214"/>
    </location>
</feature>
<dbReference type="EMBL" id="MU853348">
    <property type="protein sequence ID" value="KAK4110930.1"/>
    <property type="molecule type" value="Genomic_DNA"/>
</dbReference>
<evidence type="ECO:0000313" key="3">
    <source>
        <dbReference type="Proteomes" id="UP001302812"/>
    </source>
</evidence>
<gene>
    <name evidence="2" type="ORF">N656DRAFT_781240</name>
</gene>
<dbReference type="RefSeq" id="XP_064668500.1">
    <property type="nucleotide sequence ID" value="XM_064815545.1"/>
</dbReference>
<protein>
    <submittedName>
        <fullName evidence="2">Uncharacterized protein</fullName>
    </submittedName>
</protein>
<accession>A0AAN6QP58</accession>